<feature type="domain" description="GFO/IDH/MocA-like oxidoreductase" evidence="5">
    <location>
        <begin position="132"/>
        <end position="246"/>
    </location>
</feature>
<evidence type="ECO:0000256" key="3">
    <source>
        <dbReference type="ARBA" id="ARBA00023027"/>
    </source>
</evidence>
<name>A0A4R8W1I4_9MICO</name>
<accession>A0A4R8W1I4</accession>
<evidence type="ECO:0000313" key="6">
    <source>
        <dbReference type="EMBL" id="TFB99677.1"/>
    </source>
</evidence>
<dbReference type="PANTHER" id="PTHR22604">
    <property type="entry name" value="OXIDOREDUCTASES"/>
    <property type="match status" value="1"/>
</dbReference>
<evidence type="ECO:0000259" key="4">
    <source>
        <dbReference type="Pfam" id="PF01408"/>
    </source>
</evidence>
<dbReference type="GO" id="GO:0016491">
    <property type="term" value="F:oxidoreductase activity"/>
    <property type="evidence" value="ECO:0007669"/>
    <property type="project" value="UniProtKB-KW"/>
</dbReference>
<organism evidence="6 7">
    <name type="scientific">Cryobacterium mannosilyticum</name>
    <dbReference type="NCBI Taxonomy" id="1259190"/>
    <lineage>
        <taxon>Bacteria</taxon>
        <taxon>Bacillati</taxon>
        <taxon>Actinomycetota</taxon>
        <taxon>Actinomycetes</taxon>
        <taxon>Micrococcales</taxon>
        <taxon>Microbacteriaceae</taxon>
        <taxon>Cryobacterium</taxon>
    </lineage>
</organism>
<dbReference type="SUPFAM" id="SSF55347">
    <property type="entry name" value="Glyceraldehyde-3-phosphate dehydrogenase-like, C-terminal domain"/>
    <property type="match status" value="1"/>
</dbReference>
<proteinExistence type="inferred from homology"/>
<evidence type="ECO:0000256" key="1">
    <source>
        <dbReference type="ARBA" id="ARBA00010928"/>
    </source>
</evidence>
<dbReference type="Pfam" id="PF22725">
    <property type="entry name" value="GFO_IDH_MocA_C3"/>
    <property type="match status" value="1"/>
</dbReference>
<protein>
    <submittedName>
        <fullName evidence="6">Gfo/Idh/MocA family oxidoreductase</fullName>
    </submittedName>
</protein>
<keyword evidence="3" id="KW-0520">NAD</keyword>
<dbReference type="Pfam" id="PF01408">
    <property type="entry name" value="GFO_IDH_MocA"/>
    <property type="match status" value="1"/>
</dbReference>
<dbReference type="AlphaFoldDB" id="A0A4R8W1I4"/>
<evidence type="ECO:0000259" key="5">
    <source>
        <dbReference type="Pfam" id="PF22725"/>
    </source>
</evidence>
<reference evidence="6 7" key="1">
    <citation type="submission" date="2019-03" db="EMBL/GenBank/DDBJ databases">
        <title>Genomics of glacier-inhabiting Cryobacterium strains.</title>
        <authorList>
            <person name="Liu Q."/>
            <person name="Xin Y.-H."/>
        </authorList>
    </citation>
    <scope>NUCLEOTIDE SEQUENCE [LARGE SCALE GENOMIC DNA]</scope>
    <source>
        <strain evidence="6 7">RHLT2-21</strain>
    </source>
</reference>
<dbReference type="Proteomes" id="UP000297643">
    <property type="component" value="Unassembled WGS sequence"/>
</dbReference>
<evidence type="ECO:0000256" key="2">
    <source>
        <dbReference type="ARBA" id="ARBA00023002"/>
    </source>
</evidence>
<feature type="domain" description="Gfo/Idh/MocA-like oxidoreductase N-terminal" evidence="4">
    <location>
        <begin position="5"/>
        <end position="121"/>
    </location>
</feature>
<dbReference type="Gene3D" id="3.40.50.720">
    <property type="entry name" value="NAD(P)-binding Rossmann-like Domain"/>
    <property type="match status" value="1"/>
</dbReference>
<dbReference type="InterPro" id="IPR055170">
    <property type="entry name" value="GFO_IDH_MocA-like_dom"/>
</dbReference>
<sequence length="327" mass="35071">MTDAIRWGILATGGIAHAFTNDLVLGGFRVQAVASRAQASADAFAAEFGIPTAHPSYEALADDPDVDIVYISTPHPFHAENARLMLNAGKHVLIEKPITLNGREAREIVDLAASKGLLVLEGMWTRFLPHMVRIREILAAGTIGDVHTLIADHTQSLPEAPEHRLNSMALGGGALLDLGIYPLTFASELFGRPETILATATFKPTGADAQVATTFRYPGGQIAQTLSASDTAGPNTATILGTAGRIDIDRTWYAPTTIRVRDSANEIIETFSAPITGRGMHFQAIEAEKLIRAGKISSDILPVEEMVAIMETLDAVREQIGLRYPGE</sequence>
<evidence type="ECO:0000313" key="7">
    <source>
        <dbReference type="Proteomes" id="UP000297643"/>
    </source>
</evidence>
<comment type="caution">
    <text evidence="6">The sequence shown here is derived from an EMBL/GenBank/DDBJ whole genome shotgun (WGS) entry which is preliminary data.</text>
</comment>
<keyword evidence="7" id="KW-1185">Reference proteome</keyword>
<dbReference type="InterPro" id="IPR036291">
    <property type="entry name" value="NAD(P)-bd_dom_sf"/>
</dbReference>
<dbReference type="PANTHER" id="PTHR22604:SF105">
    <property type="entry name" value="TRANS-1,2-DIHYDROBENZENE-1,2-DIOL DEHYDROGENASE"/>
    <property type="match status" value="1"/>
</dbReference>
<gene>
    <name evidence="6" type="ORF">E3O32_16665</name>
</gene>
<dbReference type="InterPro" id="IPR050984">
    <property type="entry name" value="Gfo/Idh/MocA_domain"/>
</dbReference>
<keyword evidence="2" id="KW-0560">Oxidoreductase</keyword>
<dbReference type="EMBL" id="SOFM01000050">
    <property type="protein sequence ID" value="TFB99677.1"/>
    <property type="molecule type" value="Genomic_DNA"/>
</dbReference>
<dbReference type="SUPFAM" id="SSF51735">
    <property type="entry name" value="NAD(P)-binding Rossmann-fold domains"/>
    <property type="match status" value="1"/>
</dbReference>
<comment type="similarity">
    <text evidence="1">Belongs to the Gfo/Idh/MocA family.</text>
</comment>
<dbReference type="Gene3D" id="3.30.360.10">
    <property type="entry name" value="Dihydrodipicolinate Reductase, domain 2"/>
    <property type="match status" value="1"/>
</dbReference>
<dbReference type="GO" id="GO:0000166">
    <property type="term" value="F:nucleotide binding"/>
    <property type="evidence" value="ECO:0007669"/>
    <property type="project" value="InterPro"/>
</dbReference>
<dbReference type="InterPro" id="IPR000683">
    <property type="entry name" value="Gfo/Idh/MocA-like_OxRdtase_N"/>
</dbReference>
<dbReference type="RefSeq" id="WP_134510955.1">
    <property type="nucleotide sequence ID" value="NZ_SOFM01000050.1"/>
</dbReference>